<name>A0A914HNE5_GLORO</name>
<organism evidence="2 3">
    <name type="scientific">Globodera rostochiensis</name>
    <name type="common">Golden nematode worm</name>
    <name type="synonym">Heterodera rostochiensis</name>
    <dbReference type="NCBI Taxonomy" id="31243"/>
    <lineage>
        <taxon>Eukaryota</taxon>
        <taxon>Metazoa</taxon>
        <taxon>Ecdysozoa</taxon>
        <taxon>Nematoda</taxon>
        <taxon>Chromadorea</taxon>
        <taxon>Rhabditida</taxon>
        <taxon>Tylenchina</taxon>
        <taxon>Tylenchomorpha</taxon>
        <taxon>Tylenchoidea</taxon>
        <taxon>Heteroderidae</taxon>
        <taxon>Heteroderinae</taxon>
        <taxon>Globodera</taxon>
    </lineage>
</organism>
<accession>A0A914HNE5</accession>
<evidence type="ECO:0000313" key="3">
    <source>
        <dbReference type="WBParaSite" id="Gr19_v10_g2386.t1"/>
    </source>
</evidence>
<dbReference type="InterPro" id="IPR001870">
    <property type="entry name" value="B30.2/SPRY"/>
</dbReference>
<evidence type="ECO:0000259" key="1">
    <source>
        <dbReference type="PROSITE" id="PS50188"/>
    </source>
</evidence>
<dbReference type="CDD" id="cd12885">
    <property type="entry name" value="SPRY_RanBP_like"/>
    <property type="match status" value="1"/>
</dbReference>
<dbReference type="InterPro" id="IPR003877">
    <property type="entry name" value="SPRY_dom"/>
</dbReference>
<dbReference type="Gene3D" id="2.60.120.920">
    <property type="match status" value="1"/>
</dbReference>
<dbReference type="SUPFAM" id="SSF49899">
    <property type="entry name" value="Concanavalin A-like lectins/glucanases"/>
    <property type="match status" value="1"/>
</dbReference>
<proteinExistence type="predicted"/>
<feature type="domain" description="B30.2/SPRY" evidence="1">
    <location>
        <begin position="1"/>
        <end position="209"/>
    </location>
</feature>
<reference evidence="3" key="1">
    <citation type="submission" date="2022-11" db="UniProtKB">
        <authorList>
            <consortium name="WormBaseParasite"/>
        </authorList>
    </citation>
    <scope>IDENTIFICATION</scope>
</reference>
<keyword evidence="2" id="KW-1185">Reference proteome</keyword>
<evidence type="ECO:0000313" key="2">
    <source>
        <dbReference type="Proteomes" id="UP000887572"/>
    </source>
</evidence>
<protein>
    <submittedName>
        <fullName evidence="3">B30.2/SPRY domain-containing protein</fullName>
    </submittedName>
</protein>
<sequence>MLNKFEEIDIVELRRALNEYGLTPQNRWNAAARHDQLTLAEPGRLCVQNSEQFGHHSVVAEQPIPQNSYGFAYYEVKVVGGAKNLCIGLATNQMPLDACVGRYDGTYAYASNGTFWGHAVAGCSRWNGRPYIEAHRRYPSIFDGMPPFHAGDVIGCGVDLATRQIIYTKNGRRLETTGLLVSSDADLFPCVTQSSPGTGIEANFGPNFVHKF</sequence>
<dbReference type="Pfam" id="PF00622">
    <property type="entry name" value="SPRY"/>
    <property type="match status" value="1"/>
</dbReference>
<dbReference type="PROSITE" id="PS50188">
    <property type="entry name" value="B302_SPRY"/>
    <property type="match status" value="1"/>
</dbReference>
<dbReference type="InterPro" id="IPR013320">
    <property type="entry name" value="ConA-like_dom_sf"/>
</dbReference>
<dbReference type="WBParaSite" id="Gr19_v10_g2386.t1">
    <property type="protein sequence ID" value="Gr19_v10_g2386.t1"/>
    <property type="gene ID" value="Gr19_v10_g2386"/>
</dbReference>
<dbReference type="SMART" id="SM00449">
    <property type="entry name" value="SPRY"/>
    <property type="match status" value="1"/>
</dbReference>
<dbReference type="InterPro" id="IPR044736">
    <property type="entry name" value="Gid1/RanBPM/SPLA_SPRY"/>
</dbReference>
<dbReference type="InterPro" id="IPR043136">
    <property type="entry name" value="B30.2/SPRY_sf"/>
</dbReference>
<dbReference type="AlphaFoldDB" id="A0A914HNE5"/>
<dbReference type="Proteomes" id="UP000887572">
    <property type="component" value="Unplaced"/>
</dbReference>